<dbReference type="AlphaFoldDB" id="A0A069D5J9"/>
<name>A0A069D5J9_9BACE</name>
<dbReference type="Proteomes" id="UP000027601">
    <property type="component" value="Unassembled WGS sequence"/>
</dbReference>
<reference evidence="1 2" key="1">
    <citation type="journal article" date="2015" name="Microbes Environ.">
        <title>Distribution and evolution of nitrogen fixation genes in the phylum bacteroidetes.</title>
        <authorList>
            <person name="Inoue J."/>
            <person name="Oshima K."/>
            <person name="Suda W."/>
            <person name="Sakamoto M."/>
            <person name="Iino T."/>
            <person name="Noda S."/>
            <person name="Hongoh Y."/>
            <person name="Hattori M."/>
            <person name="Ohkuma M."/>
        </authorList>
    </citation>
    <scope>NUCLEOTIDE SEQUENCE [LARGE SCALE GENOMIC DNA]</scope>
    <source>
        <strain evidence="1 2">JCM 15093</strain>
    </source>
</reference>
<dbReference type="RefSeq" id="WP_148297784.1">
    <property type="nucleotide sequence ID" value="NZ_BAJS01000040.1"/>
</dbReference>
<protein>
    <submittedName>
        <fullName evidence="1">Uncharacterized protein</fullName>
    </submittedName>
</protein>
<accession>A0A069D5J9</accession>
<gene>
    <name evidence="1" type="ORF">JCM15093_3479</name>
</gene>
<proteinExistence type="predicted"/>
<dbReference type="OrthoDB" id="769985at2"/>
<comment type="caution">
    <text evidence="1">The sequence shown here is derived from an EMBL/GenBank/DDBJ whole genome shotgun (WGS) entry which is preliminary data.</text>
</comment>
<evidence type="ECO:0000313" key="2">
    <source>
        <dbReference type="Proteomes" id="UP000027601"/>
    </source>
</evidence>
<evidence type="ECO:0000313" key="1">
    <source>
        <dbReference type="EMBL" id="GAK38163.1"/>
    </source>
</evidence>
<dbReference type="EMBL" id="BAJS01000040">
    <property type="protein sequence ID" value="GAK38163.1"/>
    <property type="molecule type" value="Genomic_DNA"/>
</dbReference>
<organism evidence="1 2">
    <name type="scientific">Bacteroides graminisolvens DSM 19988 = JCM 15093</name>
    <dbReference type="NCBI Taxonomy" id="1121097"/>
    <lineage>
        <taxon>Bacteria</taxon>
        <taxon>Pseudomonadati</taxon>
        <taxon>Bacteroidota</taxon>
        <taxon>Bacteroidia</taxon>
        <taxon>Bacteroidales</taxon>
        <taxon>Bacteroidaceae</taxon>
        <taxon>Bacteroides</taxon>
    </lineage>
</organism>
<sequence>MEGEVPKEIMIEDKTTSEQMRLIQELDKKHKGIIFSMINITLIKYSFQKNIAAV</sequence>
<keyword evidence="2" id="KW-1185">Reference proteome</keyword>